<evidence type="ECO:0000313" key="2">
    <source>
        <dbReference type="Proteomes" id="UP000016930"/>
    </source>
</evidence>
<keyword evidence="2" id="KW-1185">Reference proteome</keyword>
<protein>
    <submittedName>
        <fullName evidence="1">Uncharacterized protein</fullName>
    </submittedName>
</protein>
<dbReference type="HOGENOM" id="CLU_1128938_0_0_1"/>
<accession>M2RTL2</accession>
<dbReference type="AlphaFoldDB" id="M2RTL2"/>
<gene>
    <name evidence="1" type="ORF">CERSUDRAFT_70259</name>
</gene>
<dbReference type="EMBL" id="KB445791">
    <property type="protein sequence ID" value="EMD41787.1"/>
    <property type="molecule type" value="Genomic_DNA"/>
</dbReference>
<organism evidence="1 2">
    <name type="scientific">Ceriporiopsis subvermispora (strain B)</name>
    <name type="common">White-rot fungus</name>
    <name type="synonym">Gelatoporia subvermispora</name>
    <dbReference type="NCBI Taxonomy" id="914234"/>
    <lineage>
        <taxon>Eukaryota</taxon>
        <taxon>Fungi</taxon>
        <taxon>Dikarya</taxon>
        <taxon>Basidiomycota</taxon>
        <taxon>Agaricomycotina</taxon>
        <taxon>Agaricomycetes</taxon>
        <taxon>Polyporales</taxon>
        <taxon>Gelatoporiaceae</taxon>
        <taxon>Gelatoporia</taxon>
    </lineage>
</organism>
<dbReference type="Proteomes" id="UP000016930">
    <property type="component" value="Unassembled WGS sequence"/>
</dbReference>
<reference evidence="1 2" key="1">
    <citation type="journal article" date="2012" name="Proc. Natl. Acad. Sci. U.S.A.">
        <title>Comparative genomics of Ceriporiopsis subvermispora and Phanerochaete chrysosporium provide insight into selective ligninolysis.</title>
        <authorList>
            <person name="Fernandez-Fueyo E."/>
            <person name="Ruiz-Duenas F.J."/>
            <person name="Ferreira P."/>
            <person name="Floudas D."/>
            <person name="Hibbett D.S."/>
            <person name="Canessa P."/>
            <person name="Larrondo L.F."/>
            <person name="James T.Y."/>
            <person name="Seelenfreund D."/>
            <person name="Lobos S."/>
            <person name="Polanco R."/>
            <person name="Tello M."/>
            <person name="Honda Y."/>
            <person name="Watanabe T."/>
            <person name="Watanabe T."/>
            <person name="Ryu J.S."/>
            <person name="Kubicek C.P."/>
            <person name="Schmoll M."/>
            <person name="Gaskell J."/>
            <person name="Hammel K.E."/>
            <person name="St John F.J."/>
            <person name="Vanden Wymelenberg A."/>
            <person name="Sabat G."/>
            <person name="Splinter BonDurant S."/>
            <person name="Syed K."/>
            <person name="Yadav J.S."/>
            <person name="Doddapaneni H."/>
            <person name="Subramanian V."/>
            <person name="Lavin J.L."/>
            <person name="Oguiza J.A."/>
            <person name="Perez G."/>
            <person name="Pisabarro A.G."/>
            <person name="Ramirez L."/>
            <person name="Santoyo F."/>
            <person name="Master E."/>
            <person name="Coutinho P.M."/>
            <person name="Henrissat B."/>
            <person name="Lombard V."/>
            <person name="Magnuson J.K."/>
            <person name="Kuees U."/>
            <person name="Hori C."/>
            <person name="Igarashi K."/>
            <person name="Samejima M."/>
            <person name="Held B.W."/>
            <person name="Barry K.W."/>
            <person name="LaButti K.M."/>
            <person name="Lapidus A."/>
            <person name="Lindquist E.A."/>
            <person name="Lucas S.M."/>
            <person name="Riley R."/>
            <person name="Salamov A.A."/>
            <person name="Hoffmeister D."/>
            <person name="Schwenk D."/>
            <person name="Hadar Y."/>
            <person name="Yarden O."/>
            <person name="de Vries R.P."/>
            <person name="Wiebenga A."/>
            <person name="Stenlid J."/>
            <person name="Eastwood D."/>
            <person name="Grigoriev I.V."/>
            <person name="Berka R.M."/>
            <person name="Blanchette R.A."/>
            <person name="Kersten P."/>
            <person name="Martinez A.T."/>
            <person name="Vicuna R."/>
            <person name="Cullen D."/>
        </authorList>
    </citation>
    <scope>NUCLEOTIDE SEQUENCE [LARGE SCALE GENOMIC DNA]</scope>
    <source>
        <strain evidence="1 2">B</strain>
    </source>
</reference>
<sequence length="246" mass="27688">MLVSPPTVLSVEGTHLEDHEKVCARTNALPRDVPCTPVALTNVAKRMAEPAVMMISKYLDDQIGHIHIRQPTVVEGLSKTREWRHGGCGNRRRDRKADDEAKVIHGEMQLSRSLGPKRKLLEESRMRVELIKDHLKESRQSVAEHTERRRRLAVACVEGCDRYSDRKLLLRSGYRRPREYKAESKYRKNNGSPREAMHTILFCLSHANAVMGLGCASMGAGKYWSPLNLVSGRAVRVAGQGSQSRA</sequence>
<proteinExistence type="predicted"/>
<name>M2RTL2_CERS8</name>
<evidence type="ECO:0000313" key="1">
    <source>
        <dbReference type="EMBL" id="EMD41787.1"/>
    </source>
</evidence>